<dbReference type="AlphaFoldDB" id="A0A9X4INY0"/>
<dbReference type="PANTHER" id="PTHR43861">
    <property type="entry name" value="TRANS-ACONITATE 2-METHYLTRANSFERASE-RELATED"/>
    <property type="match status" value="1"/>
</dbReference>
<keyword evidence="3" id="KW-1185">Reference proteome</keyword>
<protein>
    <submittedName>
        <fullName evidence="2">Class I SAM-dependent methyltransferase</fullName>
    </submittedName>
</protein>
<dbReference type="EMBL" id="JAIWJY010000002">
    <property type="protein sequence ID" value="MDE1205751.1"/>
    <property type="molecule type" value="Genomic_DNA"/>
</dbReference>
<dbReference type="RefSeq" id="WP_274639102.1">
    <property type="nucleotide sequence ID" value="NZ_JAIWJY010000002.1"/>
</dbReference>
<dbReference type="Pfam" id="PF08241">
    <property type="entry name" value="Methyltransf_11"/>
    <property type="match status" value="1"/>
</dbReference>
<dbReference type="InterPro" id="IPR029063">
    <property type="entry name" value="SAM-dependent_MTases_sf"/>
</dbReference>
<name>A0A9X4INY0_9FLAO</name>
<comment type="caution">
    <text evidence="2">The sequence shown here is derived from an EMBL/GenBank/DDBJ whole genome shotgun (WGS) entry which is preliminary data.</text>
</comment>
<evidence type="ECO:0000259" key="1">
    <source>
        <dbReference type="Pfam" id="PF08241"/>
    </source>
</evidence>
<dbReference type="Gene3D" id="3.40.50.150">
    <property type="entry name" value="Vaccinia Virus protein VP39"/>
    <property type="match status" value="1"/>
</dbReference>
<dbReference type="SUPFAM" id="SSF53335">
    <property type="entry name" value="S-adenosyl-L-methionine-dependent methyltransferases"/>
    <property type="match status" value="1"/>
</dbReference>
<evidence type="ECO:0000313" key="3">
    <source>
        <dbReference type="Proteomes" id="UP001149303"/>
    </source>
</evidence>
<dbReference type="GO" id="GO:0032259">
    <property type="term" value="P:methylation"/>
    <property type="evidence" value="ECO:0007669"/>
    <property type="project" value="UniProtKB-KW"/>
</dbReference>
<gene>
    <name evidence="2" type="ORF">LCI24_02980</name>
</gene>
<organism evidence="2 3">
    <name type="scientific">Tenacibaculum larymnensis</name>
    <dbReference type="NCBI Taxonomy" id="2878201"/>
    <lineage>
        <taxon>Bacteria</taxon>
        <taxon>Pseudomonadati</taxon>
        <taxon>Bacteroidota</taxon>
        <taxon>Flavobacteriia</taxon>
        <taxon>Flavobacteriales</taxon>
        <taxon>Flavobacteriaceae</taxon>
        <taxon>Tenacibaculum</taxon>
    </lineage>
</organism>
<dbReference type="CDD" id="cd02440">
    <property type="entry name" value="AdoMet_MTases"/>
    <property type="match status" value="1"/>
</dbReference>
<accession>A0A9X4INY0</accession>
<keyword evidence="2" id="KW-0489">Methyltransferase</keyword>
<dbReference type="InterPro" id="IPR013216">
    <property type="entry name" value="Methyltransf_11"/>
</dbReference>
<proteinExistence type="predicted"/>
<dbReference type="PANTHER" id="PTHR43861:SF1">
    <property type="entry name" value="TRANS-ACONITATE 2-METHYLTRANSFERASE"/>
    <property type="match status" value="1"/>
</dbReference>
<sequence length="245" mass="28631">MKQNRYDDNDFFESYSKMPRSIDGLNSAGEWEVFKKMLPDFQDKNVLDLGCGYGWHCMYAKQQGAKNVTGVDLSKKMIDKAIESSKNLAIKYLQMAIEDIDFKPEEFDIVISSLAFHYLKDLNPVFKKINKTLKKGGNFIFSLEHPAFTSKPEQDWFLDKNENRLHWPLDNYQDEGERKTNFLGHEVIKYHRTLETIINTVIKSGFDIQEISEPKPSELVLEKYPEMKDEMRRPIFIIISAVKNN</sequence>
<keyword evidence="2" id="KW-0808">Transferase</keyword>
<dbReference type="GO" id="GO:0008757">
    <property type="term" value="F:S-adenosylmethionine-dependent methyltransferase activity"/>
    <property type="evidence" value="ECO:0007669"/>
    <property type="project" value="InterPro"/>
</dbReference>
<evidence type="ECO:0000313" key="2">
    <source>
        <dbReference type="EMBL" id="MDE1205751.1"/>
    </source>
</evidence>
<reference evidence="2" key="1">
    <citation type="submission" date="2021-09" db="EMBL/GenBank/DDBJ databases">
        <authorList>
            <person name="Smyrli M."/>
        </authorList>
    </citation>
    <scope>NUCLEOTIDE SEQUENCE</scope>
    <source>
        <strain evidence="2">LAR25</strain>
    </source>
</reference>
<dbReference type="Proteomes" id="UP001149303">
    <property type="component" value="Unassembled WGS sequence"/>
</dbReference>
<feature type="domain" description="Methyltransferase type 11" evidence="1">
    <location>
        <begin position="47"/>
        <end position="141"/>
    </location>
</feature>